<evidence type="ECO:0000256" key="1">
    <source>
        <dbReference type="SAM" id="MobiDB-lite"/>
    </source>
</evidence>
<comment type="caution">
    <text evidence="3">The sequence shown here is derived from an EMBL/GenBank/DDBJ whole genome shotgun (WGS) entry which is preliminary data.</text>
</comment>
<organism evidence="3 4">
    <name type="scientific">Nocardioides currus</name>
    <dbReference type="NCBI Taxonomy" id="2133958"/>
    <lineage>
        <taxon>Bacteria</taxon>
        <taxon>Bacillati</taxon>
        <taxon>Actinomycetota</taxon>
        <taxon>Actinomycetes</taxon>
        <taxon>Propionibacteriales</taxon>
        <taxon>Nocardioidaceae</taxon>
        <taxon>Nocardioides</taxon>
    </lineage>
</organism>
<dbReference type="PROSITE" id="PS51257">
    <property type="entry name" value="PROKAR_LIPOPROTEIN"/>
    <property type="match status" value="1"/>
</dbReference>
<evidence type="ECO:0000313" key="4">
    <source>
        <dbReference type="Proteomes" id="UP000244867"/>
    </source>
</evidence>
<evidence type="ECO:0000256" key="2">
    <source>
        <dbReference type="SAM" id="SignalP"/>
    </source>
</evidence>
<keyword evidence="4" id="KW-1185">Reference proteome</keyword>
<proteinExistence type="predicted"/>
<feature type="signal peptide" evidence="2">
    <location>
        <begin position="1"/>
        <end position="33"/>
    </location>
</feature>
<protein>
    <recommendedName>
        <fullName evidence="5">SnoaL-like domain-containing protein</fullName>
    </recommendedName>
</protein>
<feature type="chain" id="PRO_5015311197" description="SnoaL-like domain-containing protein" evidence="2">
    <location>
        <begin position="34"/>
        <end position="210"/>
    </location>
</feature>
<evidence type="ECO:0008006" key="5">
    <source>
        <dbReference type="Google" id="ProtNLM"/>
    </source>
</evidence>
<dbReference type="Proteomes" id="UP000244867">
    <property type="component" value="Unassembled WGS sequence"/>
</dbReference>
<dbReference type="AlphaFoldDB" id="A0A2R7YVF8"/>
<dbReference type="OrthoDB" id="3788226at2"/>
<gene>
    <name evidence="3" type="ORF">C7S10_14250</name>
</gene>
<evidence type="ECO:0000313" key="3">
    <source>
        <dbReference type="EMBL" id="PUA80294.1"/>
    </source>
</evidence>
<feature type="region of interest" description="Disordered" evidence="1">
    <location>
        <begin position="36"/>
        <end position="55"/>
    </location>
</feature>
<dbReference type="EMBL" id="PYXZ01000006">
    <property type="protein sequence ID" value="PUA80294.1"/>
    <property type="molecule type" value="Genomic_DNA"/>
</dbReference>
<reference evidence="3 4" key="1">
    <citation type="submission" date="2018-03" db="EMBL/GenBank/DDBJ databases">
        <authorList>
            <person name="Keele B.F."/>
        </authorList>
    </citation>
    <scope>NUCLEOTIDE SEQUENCE [LARGE SCALE GENOMIC DNA]</scope>
    <source>
        <strain evidence="3 4">IB-3</strain>
    </source>
</reference>
<accession>A0A2R7YVF8</accession>
<keyword evidence="2" id="KW-0732">Signal</keyword>
<dbReference type="RefSeq" id="WP_108345102.1">
    <property type="nucleotide sequence ID" value="NZ_PYXZ01000006.1"/>
</dbReference>
<sequence>MRSALPGRPLRARRTAATWLLSLALLPSSVAVAGCSASTDPASPGAAASHVGATVRTEPAAPSELATTAQVGTVVGRLPGQRRKAVRKDVTSVIDRWWEKAYLSGAGSQTDVASAFPGFTPGARRRATFDRELMTNVDLDAAELTPLMRKVRLDLLAVDRRAKSVTARFDLRMRTTGTEAGRLRVSGRLFLTRKPQGWQVFGYDVSKGWL</sequence>
<name>A0A2R7YVF8_9ACTN</name>